<dbReference type="PANTHER" id="PTHR30308:SF2">
    <property type="entry name" value="SSRA-BINDING PROTEIN"/>
    <property type="match status" value="1"/>
</dbReference>
<protein>
    <recommendedName>
        <fullName evidence="3">SsrA-binding protein</fullName>
    </recommendedName>
    <alternativeName>
        <fullName evidence="3">Small protein B</fullName>
    </alternativeName>
</protein>
<dbReference type="GO" id="GO:0070929">
    <property type="term" value="P:trans-translation"/>
    <property type="evidence" value="ECO:0007669"/>
    <property type="project" value="UniProtKB-UniRule"/>
</dbReference>
<evidence type="ECO:0000256" key="3">
    <source>
        <dbReference type="HAMAP-Rule" id="MF_00023"/>
    </source>
</evidence>
<keyword evidence="2 3" id="KW-0694">RNA-binding</keyword>
<dbReference type="SUPFAM" id="SSF74982">
    <property type="entry name" value="Small protein B (SmpB)"/>
    <property type="match status" value="1"/>
</dbReference>
<dbReference type="NCBIfam" id="NF003843">
    <property type="entry name" value="PRK05422.1"/>
    <property type="match status" value="1"/>
</dbReference>
<reference evidence="4 5" key="1">
    <citation type="submission" date="2017-08" db="EMBL/GenBank/DDBJ databases">
        <title>Infants hospitalized years apart are colonized by the same room-sourced microbial strains.</title>
        <authorList>
            <person name="Brooks B."/>
            <person name="Olm M.R."/>
            <person name="Firek B.A."/>
            <person name="Baker R."/>
            <person name="Thomas B.C."/>
            <person name="Morowitz M.J."/>
            <person name="Banfield J.F."/>
        </authorList>
    </citation>
    <scope>NUCLEOTIDE SEQUENCE [LARGE SCALE GENOMIC DNA]</scope>
    <source>
        <strain evidence="4">S2_006_000_R2_64</strain>
    </source>
</reference>
<proteinExistence type="inferred from homology"/>
<dbReference type="Proteomes" id="UP000249739">
    <property type="component" value="Unassembled WGS sequence"/>
</dbReference>
<comment type="similarity">
    <text evidence="3">Belongs to the SmpB family.</text>
</comment>
<dbReference type="Gene3D" id="2.40.280.10">
    <property type="match status" value="1"/>
</dbReference>
<dbReference type="InterPro" id="IPR023620">
    <property type="entry name" value="SmpB"/>
</dbReference>
<keyword evidence="1 3" id="KW-0963">Cytoplasm</keyword>
<gene>
    <name evidence="3" type="primary">smpB</name>
    <name evidence="4" type="ORF">DI586_04450</name>
</gene>
<dbReference type="InterPro" id="IPR020081">
    <property type="entry name" value="SsrA-bd_prot_CS"/>
</dbReference>
<accession>A0A2W5HDR4</accession>
<comment type="subcellular location">
    <subcellularLocation>
        <location evidence="3">Cytoplasm</location>
    </subcellularLocation>
    <text evidence="3">The tmRNA-SmpB complex associates with stalled 70S ribosomes.</text>
</comment>
<dbReference type="CDD" id="cd09294">
    <property type="entry name" value="SmpB"/>
    <property type="match status" value="1"/>
</dbReference>
<dbReference type="GO" id="GO:0005829">
    <property type="term" value="C:cytosol"/>
    <property type="evidence" value="ECO:0007669"/>
    <property type="project" value="TreeGrafter"/>
</dbReference>
<dbReference type="Pfam" id="PF01668">
    <property type="entry name" value="SmpB"/>
    <property type="match status" value="1"/>
</dbReference>
<evidence type="ECO:0000256" key="2">
    <source>
        <dbReference type="ARBA" id="ARBA00022884"/>
    </source>
</evidence>
<dbReference type="NCBIfam" id="TIGR00086">
    <property type="entry name" value="smpB"/>
    <property type="match status" value="1"/>
</dbReference>
<dbReference type="InterPro" id="IPR000037">
    <property type="entry name" value="SsrA-bd_prot"/>
</dbReference>
<organism evidence="4 5">
    <name type="scientific">Micavibrio aeruginosavorus</name>
    <dbReference type="NCBI Taxonomy" id="349221"/>
    <lineage>
        <taxon>Bacteria</taxon>
        <taxon>Pseudomonadati</taxon>
        <taxon>Bdellovibrionota</taxon>
        <taxon>Bdellovibrionia</taxon>
        <taxon>Bdellovibrionales</taxon>
        <taxon>Pseudobdellovibrionaceae</taxon>
        <taxon>Micavibrio</taxon>
    </lineage>
</organism>
<dbReference type="GO" id="GO:0003723">
    <property type="term" value="F:RNA binding"/>
    <property type="evidence" value="ECO:0007669"/>
    <property type="project" value="UniProtKB-UniRule"/>
</dbReference>
<dbReference type="PROSITE" id="PS01317">
    <property type="entry name" value="SSRP"/>
    <property type="match status" value="1"/>
</dbReference>
<dbReference type="GO" id="GO:0070930">
    <property type="term" value="P:trans-translation-dependent protein tagging"/>
    <property type="evidence" value="ECO:0007669"/>
    <property type="project" value="TreeGrafter"/>
</dbReference>
<dbReference type="AlphaFoldDB" id="A0A2W5HDR4"/>
<sequence>MAKKEKKPALISVNETVADNRRARFDYFLEEKFEAGIQLTGTEVKSLRHGQCSFNEAFANFHQGEIWLHGCYIAPYNPAGAHLQHDPRRQRRLLLNKKQINKLLGSVKRDGYTIVPVRIYFNSRGLAKVEIALAKGKASHDKRETIKKREWSREKNRVLRGEKI</sequence>
<dbReference type="EMBL" id="QFOT01000033">
    <property type="protein sequence ID" value="PZP56236.1"/>
    <property type="molecule type" value="Genomic_DNA"/>
</dbReference>
<comment type="function">
    <text evidence="3">Required for rescue of stalled ribosomes mediated by trans-translation. Binds to transfer-messenger RNA (tmRNA), required for stable association of tmRNA with ribosomes. tmRNA and SmpB together mimic tRNA shape, replacing the anticodon stem-loop with SmpB. tmRNA is encoded by the ssrA gene; the 2 termini fold to resemble tRNA(Ala) and it encodes a 'tag peptide', a short internal open reading frame. During trans-translation Ala-aminoacylated tmRNA acts like a tRNA, entering the A-site of stalled ribosomes, displacing the stalled mRNA. The ribosome then switches to translate the ORF on the tmRNA; the nascent peptide is terminated with the 'tag peptide' encoded by the tmRNA and targeted for degradation. The ribosome is freed to recommence translation, which seems to be the essential function of trans-translation.</text>
</comment>
<comment type="caution">
    <text evidence="4">The sequence shown here is derived from an EMBL/GenBank/DDBJ whole genome shotgun (WGS) entry which is preliminary data.</text>
</comment>
<name>A0A2W5HDR4_9BACT</name>
<dbReference type="PANTHER" id="PTHR30308">
    <property type="entry name" value="TMRNA-BINDING COMPONENT OF TRANS-TRANSLATION TAGGING COMPLEX"/>
    <property type="match status" value="1"/>
</dbReference>
<dbReference type="HAMAP" id="MF_00023">
    <property type="entry name" value="SmpB"/>
    <property type="match status" value="1"/>
</dbReference>
<evidence type="ECO:0000256" key="1">
    <source>
        <dbReference type="ARBA" id="ARBA00022490"/>
    </source>
</evidence>
<evidence type="ECO:0000313" key="4">
    <source>
        <dbReference type="EMBL" id="PZP56236.1"/>
    </source>
</evidence>
<evidence type="ECO:0000313" key="5">
    <source>
        <dbReference type="Proteomes" id="UP000249739"/>
    </source>
</evidence>